<comment type="caution">
    <text evidence="3">The sequence shown here is derived from an EMBL/GenBank/DDBJ whole genome shotgun (WGS) entry which is preliminary data.</text>
</comment>
<evidence type="ECO:0000313" key="4">
    <source>
        <dbReference type="Proteomes" id="UP001501676"/>
    </source>
</evidence>
<name>A0ABP6SWD1_9ACTN</name>
<evidence type="ECO:0000256" key="1">
    <source>
        <dbReference type="ARBA" id="ARBA00006817"/>
    </source>
</evidence>
<evidence type="ECO:0000313" key="3">
    <source>
        <dbReference type="EMBL" id="GAA3385683.1"/>
    </source>
</evidence>
<feature type="domain" description="Activator of Hsp90 ATPase homologue 1/2-like C-terminal" evidence="2">
    <location>
        <begin position="34"/>
        <end position="128"/>
    </location>
</feature>
<accession>A0ABP6SWD1</accession>
<dbReference type="SUPFAM" id="SSF55961">
    <property type="entry name" value="Bet v1-like"/>
    <property type="match status" value="1"/>
</dbReference>
<sequence length="161" mass="18217">MQAEPVASLRPPVRQATLVRRDVAHTFSSFVSTIGQWWPLRPMSADPDRAVDVVFEQHVGGTVYERWDDDTTVQWAEVVAWEPPRRFVMNWRMTSAATEVELRFKPLGPALTRVEVEHRGWEAMSEADLAKDCALPGGGYLGGTYNTGWSLILEHFRESTS</sequence>
<dbReference type="Proteomes" id="UP001501676">
    <property type="component" value="Unassembled WGS sequence"/>
</dbReference>
<dbReference type="Pfam" id="PF08327">
    <property type="entry name" value="AHSA1"/>
    <property type="match status" value="1"/>
</dbReference>
<evidence type="ECO:0000259" key="2">
    <source>
        <dbReference type="Pfam" id="PF08327"/>
    </source>
</evidence>
<proteinExistence type="inferred from homology"/>
<dbReference type="InterPro" id="IPR013538">
    <property type="entry name" value="ASHA1/2-like_C"/>
</dbReference>
<keyword evidence="4" id="KW-1185">Reference proteome</keyword>
<dbReference type="EMBL" id="BAAAYN010000012">
    <property type="protein sequence ID" value="GAA3385683.1"/>
    <property type="molecule type" value="Genomic_DNA"/>
</dbReference>
<organism evidence="3 4">
    <name type="scientific">Cryptosporangium minutisporangium</name>
    <dbReference type="NCBI Taxonomy" id="113569"/>
    <lineage>
        <taxon>Bacteria</taxon>
        <taxon>Bacillati</taxon>
        <taxon>Actinomycetota</taxon>
        <taxon>Actinomycetes</taxon>
        <taxon>Cryptosporangiales</taxon>
        <taxon>Cryptosporangiaceae</taxon>
        <taxon>Cryptosporangium</taxon>
    </lineage>
</organism>
<dbReference type="Gene3D" id="3.30.530.20">
    <property type="match status" value="1"/>
</dbReference>
<dbReference type="InterPro" id="IPR023393">
    <property type="entry name" value="START-like_dom_sf"/>
</dbReference>
<comment type="similarity">
    <text evidence="1">Belongs to the AHA1 family.</text>
</comment>
<protein>
    <recommendedName>
        <fullName evidence="2">Activator of Hsp90 ATPase homologue 1/2-like C-terminal domain-containing protein</fullName>
    </recommendedName>
</protein>
<reference evidence="4" key="1">
    <citation type="journal article" date="2019" name="Int. J. Syst. Evol. Microbiol.">
        <title>The Global Catalogue of Microorganisms (GCM) 10K type strain sequencing project: providing services to taxonomists for standard genome sequencing and annotation.</title>
        <authorList>
            <consortium name="The Broad Institute Genomics Platform"/>
            <consortium name="The Broad Institute Genome Sequencing Center for Infectious Disease"/>
            <person name="Wu L."/>
            <person name="Ma J."/>
        </authorList>
    </citation>
    <scope>NUCLEOTIDE SEQUENCE [LARGE SCALE GENOMIC DNA]</scope>
    <source>
        <strain evidence="4">JCM 9458</strain>
    </source>
</reference>
<dbReference type="RefSeq" id="WP_345727752.1">
    <property type="nucleotide sequence ID" value="NZ_BAAAYN010000012.1"/>
</dbReference>
<gene>
    <name evidence="3" type="ORF">GCM10020369_20160</name>
</gene>